<proteinExistence type="predicted"/>
<sequence length="183" mass="21631">MELRRTYRRPATAFVRSRKSPSVIVDRYSSRQKLANSEPIQRPTPEGQRENFLKLTKALEEDKINQQSFITREKIANDKSEREKRQLYHEFCVNFTNQKSTYQKKFEKASRSARNRSSDLNSQNHNLEDLERLAYRLEMGLDDPPEYEDKKEPIFVNKNTNYGIYDAKFSLSLAKFKVDNAPK</sequence>
<dbReference type="Proteomes" id="UP001470230">
    <property type="component" value="Unassembled WGS sequence"/>
</dbReference>
<name>A0ABR2JK22_9EUKA</name>
<evidence type="ECO:0000313" key="1">
    <source>
        <dbReference type="EMBL" id="KAK8878154.1"/>
    </source>
</evidence>
<evidence type="ECO:0000313" key="2">
    <source>
        <dbReference type="Proteomes" id="UP001470230"/>
    </source>
</evidence>
<gene>
    <name evidence="1" type="ORF">M9Y10_004918</name>
</gene>
<protein>
    <submittedName>
        <fullName evidence="1">Uncharacterized protein</fullName>
    </submittedName>
</protein>
<keyword evidence="2" id="KW-1185">Reference proteome</keyword>
<comment type="caution">
    <text evidence="1">The sequence shown here is derived from an EMBL/GenBank/DDBJ whole genome shotgun (WGS) entry which is preliminary data.</text>
</comment>
<accession>A0ABR2JK22</accession>
<reference evidence="1 2" key="1">
    <citation type="submission" date="2024-04" db="EMBL/GenBank/DDBJ databases">
        <title>Tritrichomonas musculus Genome.</title>
        <authorList>
            <person name="Alves-Ferreira E."/>
            <person name="Grigg M."/>
            <person name="Lorenzi H."/>
            <person name="Galac M."/>
        </authorList>
    </citation>
    <scope>NUCLEOTIDE SEQUENCE [LARGE SCALE GENOMIC DNA]</scope>
    <source>
        <strain evidence="1 2">EAF2021</strain>
    </source>
</reference>
<dbReference type="EMBL" id="JAPFFF010000011">
    <property type="protein sequence ID" value="KAK8878154.1"/>
    <property type="molecule type" value="Genomic_DNA"/>
</dbReference>
<organism evidence="1 2">
    <name type="scientific">Tritrichomonas musculus</name>
    <dbReference type="NCBI Taxonomy" id="1915356"/>
    <lineage>
        <taxon>Eukaryota</taxon>
        <taxon>Metamonada</taxon>
        <taxon>Parabasalia</taxon>
        <taxon>Tritrichomonadida</taxon>
        <taxon>Tritrichomonadidae</taxon>
        <taxon>Tritrichomonas</taxon>
    </lineage>
</organism>